<name>A0A510E3G3_9CREN</name>
<evidence type="ECO:0000313" key="3">
    <source>
        <dbReference type="Proteomes" id="UP000322983"/>
    </source>
</evidence>
<proteinExistence type="predicted"/>
<dbReference type="AlphaFoldDB" id="A0A510E3G3"/>
<dbReference type="STRING" id="1294262.GCA_001316085_00449"/>
<organism evidence="2 4">
    <name type="scientific">Sulfuracidifex tepidarius</name>
    <dbReference type="NCBI Taxonomy" id="1294262"/>
    <lineage>
        <taxon>Archaea</taxon>
        <taxon>Thermoproteota</taxon>
        <taxon>Thermoprotei</taxon>
        <taxon>Sulfolobales</taxon>
        <taxon>Sulfolobaceae</taxon>
        <taxon>Sulfuracidifex</taxon>
    </lineage>
</organism>
<dbReference type="EMBL" id="AP018930">
    <property type="protein sequence ID" value="BBG27034.1"/>
    <property type="molecule type" value="Genomic_DNA"/>
</dbReference>
<evidence type="ECO:0000313" key="4">
    <source>
        <dbReference type="Proteomes" id="UP000325030"/>
    </source>
</evidence>
<sequence>MISLEDAIRSKVDYRIVEVAKSSPSTDVKAIVLTKVPPSEDVVKDVSSSAKVNKVYNFMSVIKIEGKAKDVASLAQKDYVKYIMLEEIVINTLAEY</sequence>
<dbReference type="EMBL" id="AP018929">
    <property type="protein sequence ID" value="BBG24277.1"/>
    <property type="molecule type" value="Genomic_DNA"/>
</dbReference>
<evidence type="ECO:0000313" key="1">
    <source>
        <dbReference type="EMBL" id="BBG24277.1"/>
    </source>
</evidence>
<protein>
    <submittedName>
        <fullName evidence="2">Uncharacterized protein</fullName>
    </submittedName>
</protein>
<keyword evidence="3" id="KW-1185">Reference proteome</keyword>
<reference evidence="2 3" key="2">
    <citation type="journal article" date="2020" name="Int. J. Syst. Evol. Microbiol.">
        <title>Sulfuracidifex tepidarius gen. nov., sp. nov. and transfer of Sulfolobus metallicus Huber and Stetter 1992 to the genus Sulfuracidifex as Sulfuracidifex metallicus comb. nov.</title>
        <authorList>
            <person name="Itoh T."/>
            <person name="Miura T."/>
            <person name="Sakai H.D."/>
            <person name="Kato S."/>
            <person name="Ohkuma M."/>
            <person name="Takashina T."/>
        </authorList>
    </citation>
    <scope>NUCLEOTIDE SEQUENCE</scope>
    <source>
        <strain evidence="1 3">IC-006</strain>
        <strain evidence="2">IC-007</strain>
    </source>
</reference>
<accession>A0A510E3G3</accession>
<dbReference type="Proteomes" id="UP000322983">
    <property type="component" value="Chromosome"/>
</dbReference>
<dbReference type="RefSeq" id="WP_054845058.1">
    <property type="nucleotide sequence ID" value="NZ_AP018929.1"/>
</dbReference>
<dbReference type="OrthoDB" id="36027at2157"/>
<reference evidence="4" key="1">
    <citation type="submission" date="2018-09" db="EMBL/GenBank/DDBJ databases">
        <title>Complete Genome Sequencing of Sulfolobus sp. JCM 16834.</title>
        <authorList>
            <person name="Kato S."/>
            <person name="Itoh T."/>
            <person name="Ohkuma M."/>
        </authorList>
    </citation>
    <scope>NUCLEOTIDE SEQUENCE [LARGE SCALE GENOMIC DNA]</scope>
    <source>
        <strain evidence="4">IC-007</strain>
    </source>
</reference>
<accession>A0A510DVR2</accession>
<dbReference type="KEGG" id="step:IC006_1586"/>
<gene>
    <name evidence="1" type="ORF">IC006_1586</name>
    <name evidence="2" type="ORF">IC007_1563</name>
</gene>
<evidence type="ECO:0000313" key="2">
    <source>
        <dbReference type="EMBL" id="BBG27034.1"/>
    </source>
</evidence>
<dbReference type="Proteomes" id="UP000325030">
    <property type="component" value="Chromosome"/>
</dbReference>
<dbReference type="GeneID" id="41717901"/>